<dbReference type="Pfam" id="PF13416">
    <property type="entry name" value="SBP_bac_8"/>
    <property type="match status" value="1"/>
</dbReference>
<dbReference type="Gene3D" id="3.40.190.10">
    <property type="entry name" value="Periplasmic binding protein-like II"/>
    <property type="match status" value="2"/>
</dbReference>
<dbReference type="PANTHER" id="PTHR30222:SF2">
    <property type="entry name" value="ABC TRANSPORTER SUBSTRATE-BINDING PROTEIN"/>
    <property type="match status" value="1"/>
</dbReference>
<feature type="signal peptide" evidence="2">
    <location>
        <begin position="1"/>
        <end position="27"/>
    </location>
</feature>
<comment type="caution">
    <text evidence="3">The sequence shown here is derived from an EMBL/GenBank/DDBJ whole genome shotgun (WGS) entry which is preliminary data.</text>
</comment>
<feature type="chain" id="PRO_5006173191" evidence="2">
    <location>
        <begin position="28"/>
        <end position="343"/>
    </location>
</feature>
<dbReference type="AlphaFoldDB" id="A0A0P9ZC58"/>
<name>A0A0P9ZC58_PSESI</name>
<gene>
    <name evidence="3" type="ORF">ALO47_00312</name>
</gene>
<organism evidence="3 4">
    <name type="scientific">Pseudomonas syringae pv. ribicola</name>
    <dbReference type="NCBI Taxonomy" id="55398"/>
    <lineage>
        <taxon>Bacteria</taxon>
        <taxon>Pseudomonadati</taxon>
        <taxon>Pseudomonadota</taxon>
        <taxon>Gammaproteobacteria</taxon>
        <taxon>Pseudomonadales</taxon>
        <taxon>Pseudomonadaceae</taxon>
        <taxon>Pseudomonas</taxon>
    </lineage>
</organism>
<sequence length="343" mass="37242">MKMVLNKRATAALMAGVLAFSSVAAMAADSVNFVSWGGSTQDAQKQAWAVPFAKASGITVVQDGPTDYGKLKAMVESGNVQWDVVDVEADFALRAAAEGLLEPLDFNTIKRDRIDPRFASDNGVGSFFFSFVLGYNEDKLGSKKPVDWTAMFDTKTYPGKRALYKWPSPGVLELALLADGVAADKLYPLDLDRAFKKLDTIKKDIVWWGGGAQSQQLLASGEASMGQMWNGRVYALQQDGAPVGVSWKQNLVMADFLVVPKGAKNKDAAMKFIAEATSARGQADFSNLSAYAPVNLDSVPRLDSTLAKNLPTAYGADQITLDFAYWAKNGPDIATRWNEWLVK</sequence>
<evidence type="ECO:0000256" key="1">
    <source>
        <dbReference type="ARBA" id="ARBA00022729"/>
    </source>
</evidence>
<dbReference type="PATRIC" id="fig|55398.3.peg.387"/>
<dbReference type="InterPro" id="IPR006059">
    <property type="entry name" value="SBP"/>
</dbReference>
<accession>A0A0P9ZC58</accession>
<dbReference type="CDD" id="cd13589">
    <property type="entry name" value="PBP2_polyamine_RpCGA009"/>
    <property type="match status" value="1"/>
</dbReference>
<evidence type="ECO:0000256" key="2">
    <source>
        <dbReference type="SAM" id="SignalP"/>
    </source>
</evidence>
<dbReference type="EMBL" id="LJRF01000086">
    <property type="protein sequence ID" value="KPY48284.1"/>
    <property type="molecule type" value="Genomic_DNA"/>
</dbReference>
<keyword evidence="1 2" id="KW-0732">Signal</keyword>
<dbReference type="Proteomes" id="UP000050554">
    <property type="component" value="Unassembled WGS sequence"/>
</dbReference>
<protein>
    <submittedName>
        <fullName evidence="3">Extracellular solute-binding protein</fullName>
    </submittedName>
</protein>
<reference evidence="3 4" key="1">
    <citation type="submission" date="2015-09" db="EMBL/GenBank/DDBJ databases">
        <title>Genome announcement of multiple Pseudomonas syringae strains.</title>
        <authorList>
            <person name="Thakur S."/>
            <person name="Wang P.W."/>
            <person name="Gong Y."/>
            <person name="Weir B.S."/>
            <person name="Guttman D.S."/>
        </authorList>
    </citation>
    <scope>NUCLEOTIDE SEQUENCE [LARGE SCALE GENOMIC DNA]</scope>
    <source>
        <strain evidence="3 4">ICMP3882</strain>
    </source>
</reference>
<evidence type="ECO:0000313" key="4">
    <source>
        <dbReference type="Proteomes" id="UP000050554"/>
    </source>
</evidence>
<evidence type="ECO:0000313" key="3">
    <source>
        <dbReference type="EMBL" id="KPY48284.1"/>
    </source>
</evidence>
<proteinExistence type="predicted"/>
<dbReference type="PANTHER" id="PTHR30222">
    <property type="entry name" value="SPERMIDINE/PUTRESCINE-BINDING PERIPLASMIC PROTEIN"/>
    <property type="match status" value="1"/>
</dbReference>
<dbReference type="SUPFAM" id="SSF53850">
    <property type="entry name" value="Periplasmic binding protein-like II"/>
    <property type="match status" value="1"/>
</dbReference>